<gene>
    <name evidence="2" type="ORF">KP79_PYT03100</name>
</gene>
<evidence type="ECO:0000313" key="3">
    <source>
        <dbReference type="Proteomes" id="UP000242188"/>
    </source>
</evidence>
<proteinExistence type="predicted"/>
<dbReference type="Proteomes" id="UP000242188">
    <property type="component" value="Unassembled WGS sequence"/>
</dbReference>
<reference evidence="2 3" key="1">
    <citation type="journal article" date="2017" name="Nat. Ecol. Evol.">
        <title>Scallop genome provides insights into evolution of bilaterian karyotype and development.</title>
        <authorList>
            <person name="Wang S."/>
            <person name="Zhang J."/>
            <person name="Jiao W."/>
            <person name="Li J."/>
            <person name="Xun X."/>
            <person name="Sun Y."/>
            <person name="Guo X."/>
            <person name="Huan P."/>
            <person name="Dong B."/>
            <person name="Zhang L."/>
            <person name="Hu X."/>
            <person name="Sun X."/>
            <person name="Wang J."/>
            <person name="Zhao C."/>
            <person name="Wang Y."/>
            <person name="Wang D."/>
            <person name="Huang X."/>
            <person name="Wang R."/>
            <person name="Lv J."/>
            <person name="Li Y."/>
            <person name="Zhang Z."/>
            <person name="Liu B."/>
            <person name="Lu W."/>
            <person name="Hui Y."/>
            <person name="Liang J."/>
            <person name="Zhou Z."/>
            <person name="Hou R."/>
            <person name="Li X."/>
            <person name="Liu Y."/>
            <person name="Li H."/>
            <person name="Ning X."/>
            <person name="Lin Y."/>
            <person name="Zhao L."/>
            <person name="Xing Q."/>
            <person name="Dou J."/>
            <person name="Li Y."/>
            <person name="Mao J."/>
            <person name="Guo H."/>
            <person name="Dou H."/>
            <person name="Li T."/>
            <person name="Mu C."/>
            <person name="Jiang W."/>
            <person name="Fu Q."/>
            <person name="Fu X."/>
            <person name="Miao Y."/>
            <person name="Liu J."/>
            <person name="Yu Q."/>
            <person name="Li R."/>
            <person name="Liao H."/>
            <person name="Li X."/>
            <person name="Kong Y."/>
            <person name="Jiang Z."/>
            <person name="Chourrout D."/>
            <person name="Li R."/>
            <person name="Bao Z."/>
        </authorList>
    </citation>
    <scope>NUCLEOTIDE SEQUENCE [LARGE SCALE GENOMIC DNA]</scope>
    <source>
        <strain evidence="2 3">PY_sf001</strain>
    </source>
</reference>
<dbReference type="InterPro" id="IPR040310">
    <property type="entry name" value="DDB_G0292248"/>
</dbReference>
<sequence>MLALLLLCFVPLAVAEPITAKCCFPHKFTAVVMENGGLKMPNAPASGIDYVTHMYADFDNSVMRWDRNGTTGGMPDVQTMYFNYTKHMLHFIKDGQCTPVTFVAPNPSLCFREGYHYEGRHVLGSKGNNIISDKWSRTSTATNISMSLYVSEDCTPLIQIYTDLASAVRAQTILTYTSFSEGVPDDMFNLPDSCQS</sequence>
<evidence type="ECO:0008006" key="4">
    <source>
        <dbReference type="Google" id="ProtNLM"/>
    </source>
</evidence>
<dbReference type="GO" id="GO:0007160">
    <property type="term" value="P:cell-matrix adhesion"/>
    <property type="evidence" value="ECO:0007669"/>
    <property type="project" value="InterPro"/>
</dbReference>
<keyword evidence="3" id="KW-1185">Reference proteome</keyword>
<dbReference type="GO" id="GO:0005764">
    <property type="term" value="C:lysosome"/>
    <property type="evidence" value="ECO:0007669"/>
    <property type="project" value="TreeGrafter"/>
</dbReference>
<dbReference type="PANTHER" id="PTHR10697">
    <property type="entry name" value="MAMMALIAN EPENDYMIN-RELATED PROTEIN 1"/>
    <property type="match status" value="1"/>
</dbReference>
<dbReference type="EMBL" id="NEDP02076564">
    <property type="protein sequence ID" value="OWF36578.1"/>
    <property type="molecule type" value="Genomic_DNA"/>
</dbReference>
<evidence type="ECO:0000313" key="2">
    <source>
        <dbReference type="EMBL" id="OWF36578.1"/>
    </source>
</evidence>
<organism evidence="2 3">
    <name type="scientific">Mizuhopecten yessoensis</name>
    <name type="common">Japanese scallop</name>
    <name type="synonym">Patinopecten yessoensis</name>
    <dbReference type="NCBI Taxonomy" id="6573"/>
    <lineage>
        <taxon>Eukaryota</taxon>
        <taxon>Metazoa</taxon>
        <taxon>Spiralia</taxon>
        <taxon>Lophotrochozoa</taxon>
        <taxon>Mollusca</taxon>
        <taxon>Bivalvia</taxon>
        <taxon>Autobranchia</taxon>
        <taxon>Pteriomorphia</taxon>
        <taxon>Pectinida</taxon>
        <taxon>Pectinoidea</taxon>
        <taxon>Pectinidae</taxon>
        <taxon>Mizuhopecten</taxon>
    </lineage>
</organism>
<dbReference type="GO" id="GO:0005576">
    <property type="term" value="C:extracellular region"/>
    <property type="evidence" value="ECO:0007669"/>
    <property type="project" value="InterPro"/>
</dbReference>
<dbReference type="PANTHER" id="PTHR10697:SF1">
    <property type="entry name" value="MAMMALIAN EPENDYMIN-RELATED PROTEIN 1"/>
    <property type="match status" value="1"/>
</dbReference>
<keyword evidence="1" id="KW-0732">Signal</keyword>
<comment type="caution">
    <text evidence="2">The sequence shown here is derived from an EMBL/GenBank/DDBJ whole genome shotgun (WGS) entry which is preliminary data.</text>
</comment>
<evidence type="ECO:0000256" key="1">
    <source>
        <dbReference type="SAM" id="SignalP"/>
    </source>
</evidence>
<dbReference type="GO" id="GO:0005509">
    <property type="term" value="F:calcium ion binding"/>
    <property type="evidence" value="ECO:0007669"/>
    <property type="project" value="InterPro"/>
</dbReference>
<dbReference type="AlphaFoldDB" id="A0A210PJA4"/>
<accession>A0A210PJA4</accession>
<dbReference type="Pfam" id="PF25544">
    <property type="entry name" value="Ependymin_amoebozoa"/>
    <property type="match status" value="1"/>
</dbReference>
<protein>
    <recommendedName>
        <fullName evidence="4">Mammalian ependymin-related protein 1</fullName>
    </recommendedName>
</protein>
<name>A0A210PJA4_MIZYE</name>
<dbReference type="InterPro" id="IPR001299">
    <property type="entry name" value="Ependymin"/>
</dbReference>
<feature type="signal peptide" evidence="1">
    <location>
        <begin position="1"/>
        <end position="15"/>
    </location>
</feature>
<feature type="chain" id="PRO_5012035571" description="Mammalian ependymin-related protein 1" evidence="1">
    <location>
        <begin position="16"/>
        <end position="196"/>
    </location>
</feature>